<dbReference type="Proteomes" id="UP000663842">
    <property type="component" value="Unassembled WGS sequence"/>
</dbReference>
<name>A0A816YDX5_9BILA</name>
<proteinExistence type="predicted"/>
<organism evidence="1 3">
    <name type="scientific">Rotaria magnacalcarata</name>
    <dbReference type="NCBI Taxonomy" id="392030"/>
    <lineage>
        <taxon>Eukaryota</taxon>
        <taxon>Metazoa</taxon>
        <taxon>Spiralia</taxon>
        <taxon>Gnathifera</taxon>
        <taxon>Rotifera</taxon>
        <taxon>Eurotatoria</taxon>
        <taxon>Bdelloidea</taxon>
        <taxon>Philodinida</taxon>
        <taxon>Philodinidae</taxon>
        <taxon>Rotaria</taxon>
    </lineage>
</organism>
<comment type="caution">
    <text evidence="1">The sequence shown here is derived from an EMBL/GenBank/DDBJ whole genome shotgun (WGS) entry which is preliminary data.</text>
</comment>
<feature type="non-terminal residue" evidence="1">
    <location>
        <position position="205"/>
    </location>
</feature>
<evidence type="ECO:0000313" key="3">
    <source>
        <dbReference type="Proteomes" id="UP000663887"/>
    </source>
</evidence>
<evidence type="ECO:0000313" key="2">
    <source>
        <dbReference type="EMBL" id="CAF4381915.1"/>
    </source>
</evidence>
<reference evidence="1" key="1">
    <citation type="submission" date="2021-02" db="EMBL/GenBank/DDBJ databases">
        <authorList>
            <person name="Nowell W R."/>
        </authorList>
    </citation>
    <scope>NUCLEOTIDE SEQUENCE</scope>
</reference>
<dbReference type="AlphaFoldDB" id="A0A816YDX5"/>
<dbReference type="EMBL" id="CAJNRG010014817">
    <property type="protein sequence ID" value="CAF2157936.1"/>
    <property type="molecule type" value="Genomic_DNA"/>
</dbReference>
<accession>A0A816YDX5</accession>
<protein>
    <submittedName>
        <fullName evidence="1">Uncharacterized protein</fullName>
    </submittedName>
</protein>
<gene>
    <name evidence="2" type="ORF">UXM345_LOCUS37467</name>
    <name evidence="1" type="ORF">XDN619_LOCUS29990</name>
</gene>
<dbReference type="EMBL" id="CAJOBF010020440">
    <property type="protein sequence ID" value="CAF4381915.1"/>
    <property type="molecule type" value="Genomic_DNA"/>
</dbReference>
<dbReference type="Proteomes" id="UP000663887">
    <property type="component" value="Unassembled WGS sequence"/>
</dbReference>
<sequence length="205" mass="23880">MKLYDELDKNYKEYNYIKSKDFLSYQLKGRPLTLIFIQACANLHDLDVIMYFGLDTPIVFKSKHGNKNHRNIIIQSIGDEYFNLLKIIDAKINTHIQMAVNSSFQPLTTIDQIIAERDDPAQDIVDPLVYLSLANTDLSPTYVDTKMQNIENIKQNPKKSSFYEIPKRKPIKAETVPILEHAKAYDQEMDGQFREVHPESYGNWY</sequence>
<evidence type="ECO:0000313" key="1">
    <source>
        <dbReference type="EMBL" id="CAF2157936.1"/>
    </source>
</evidence>